<dbReference type="Pfam" id="PF12833">
    <property type="entry name" value="HTH_18"/>
    <property type="match status" value="1"/>
</dbReference>
<dbReference type="InterPro" id="IPR009594">
    <property type="entry name" value="Tscrpt_reg_HTH_AraC_N"/>
</dbReference>
<proteinExistence type="predicted"/>
<dbReference type="InterPro" id="IPR009057">
    <property type="entry name" value="Homeodomain-like_sf"/>
</dbReference>
<accession>A0ABW8MJS1</accession>
<dbReference type="SMART" id="SM00342">
    <property type="entry name" value="HTH_ARAC"/>
    <property type="match status" value="1"/>
</dbReference>
<dbReference type="Gene3D" id="1.10.10.60">
    <property type="entry name" value="Homeodomain-like"/>
    <property type="match status" value="2"/>
</dbReference>
<name>A0ABW8MJS1_9BURK</name>
<evidence type="ECO:0000259" key="3">
    <source>
        <dbReference type="PROSITE" id="PS01124"/>
    </source>
</evidence>
<evidence type="ECO:0000256" key="1">
    <source>
        <dbReference type="ARBA" id="ARBA00023015"/>
    </source>
</evidence>
<keyword evidence="5" id="KW-1185">Reference proteome</keyword>
<comment type="caution">
    <text evidence="4">The sequence shown here is derived from an EMBL/GenBank/DDBJ whole genome shotgun (WGS) entry which is preliminary data.</text>
</comment>
<reference evidence="4 5" key="1">
    <citation type="submission" date="2024-10" db="EMBL/GenBank/DDBJ databases">
        <authorList>
            <person name="Deangelis K."/>
            <person name="Huntemann M."/>
            <person name="Clum A."/>
            <person name="Wang J."/>
            <person name="Palaniappan K."/>
            <person name="Ritter S."/>
            <person name="Chen I.-M."/>
            <person name="Stamatis D."/>
            <person name="Reddy T."/>
            <person name="O'Malley R."/>
            <person name="Daum C."/>
            <person name="Ng V."/>
            <person name="Ivanova N."/>
            <person name="Kyrpides N."/>
            <person name="Woyke T."/>
        </authorList>
    </citation>
    <scope>NUCLEOTIDE SEQUENCE [LARGE SCALE GENOMIC DNA]</scope>
    <source>
        <strain evidence="4 5">GAS97</strain>
    </source>
</reference>
<sequence length="411" mass="45636">MKQYLPVAQRPASLILSDPCPILQRPRAALGENRQARVSWMPLAGSARLTLIDRDWHLTDGDPSPSLQDCGRSRAAAAQTHYLRIMALNETADSAIDPSNHAINGTPAPLDPGLDHARLDLVALLDRFTADTTGTCETAVHGLFLHRIVHCGGPSHGIQTPALGVIAQGSKRIMVGDELYVYDPMHYLVSSVDLPVMGQVTGATEDRPYLGMRLDLDVEEITKLIRDESLPPSTPTDASRGLYVNRLGTSLLDAVLRLLRLLDTPEDIPILAPLVKREILYRLLMNGPGARLRQIALQDSQTQRIAKAIMMLRQHFDQPLRVESIARDVHMSVSSLHHHFKAVTAMSPLQYQKQLRLQEARRLMLIDMTDAATAAHRVGYESASQFSREYSRLFGAPPLRDTRRWRETASA</sequence>
<evidence type="ECO:0000313" key="4">
    <source>
        <dbReference type="EMBL" id="MFK4443928.1"/>
    </source>
</evidence>
<reference evidence="4 5" key="2">
    <citation type="submission" date="2024-11" db="EMBL/GenBank/DDBJ databases">
        <title>Using genomics to understand microbial adaptation to soil warming.</title>
        <authorList>
            <person name="Deangelis K.M. PhD."/>
        </authorList>
    </citation>
    <scope>NUCLEOTIDE SEQUENCE [LARGE SCALE GENOMIC DNA]</scope>
    <source>
        <strain evidence="4 5">GAS97</strain>
    </source>
</reference>
<dbReference type="SUPFAM" id="SSF46689">
    <property type="entry name" value="Homeodomain-like"/>
    <property type="match status" value="2"/>
</dbReference>
<organism evidence="4 5">
    <name type="scientific">Caballeronia udeis</name>
    <dbReference type="NCBI Taxonomy" id="1232866"/>
    <lineage>
        <taxon>Bacteria</taxon>
        <taxon>Pseudomonadati</taxon>
        <taxon>Pseudomonadota</taxon>
        <taxon>Betaproteobacteria</taxon>
        <taxon>Burkholderiales</taxon>
        <taxon>Burkholderiaceae</taxon>
        <taxon>Caballeronia</taxon>
    </lineage>
</organism>
<evidence type="ECO:0000256" key="2">
    <source>
        <dbReference type="ARBA" id="ARBA00023163"/>
    </source>
</evidence>
<feature type="domain" description="HTH araC/xylS-type" evidence="3">
    <location>
        <begin position="306"/>
        <end position="404"/>
    </location>
</feature>
<evidence type="ECO:0000313" key="5">
    <source>
        <dbReference type="Proteomes" id="UP001620514"/>
    </source>
</evidence>
<gene>
    <name evidence="4" type="ORF">ABH943_003950</name>
</gene>
<dbReference type="PANTHER" id="PTHR43436:SF1">
    <property type="entry name" value="TRANSCRIPTIONAL REGULATORY PROTEIN"/>
    <property type="match status" value="1"/>
</dbReference>
<keyword evidence="2" id="KW-0804">Transcription</keyword>
<dbReference type="Pfam" id="PF06719">
    <property type="entry name" value="AraC_N"/>
    <property type="match status" value="1"/>
</dbReference>
<keyword evidence="1" id="KW-0805">Transcription regulation</keyword>
<protein>
    <submittedName>
        <fullName evidence="4">AraC-like DNA-binding protein</fullName>
    </submittedName>
</protein>
<dbReference type="InterPro" id="IPR018060">
    <property type="entry name" value="HTH_AraC"/>
</dbReference>
<dbReference type="PROSITE" id="PS01124">
    <property type="entry name" value="HTH_ARAC_FAMILY_2"/>
    <property type="match status" value="1"/>
</dbReference>
<dbReference type="EMBL" id="JBIYDN010000012">
    <property type="protein sequence ID" value="MFK4443928.1"/>
    <property type="molecule type" value="Genomic_DNA"/>
</dbReference>
<dbReference type="PANTHER" id="PTHR43436">
    <property type="entry name" value="ARAC-FAMILY TRANSCRIPTIONAL REGULATOR"/>
    <property type="match status" value="1"/>
</dbReference>
<dbReference type="Proteomes" id="UP001620514">
    <property type="component" value="Unassembled WGS sequence"/>
</dbReference>